<keyword evidence="7 15" id="KW-0456">Lyase</keyword>
<dbReference type="SMART" id="SM00478">
    <property type="entry name" value="ENDO3c"/>
    <property type="match status" value="1"/>
</dbReference>
<keyword evidence="8" id="KW-0539">Nucleus</keyword>
<dbReference type="InParanoid" id="A0A6J0CDN1"/>
<gene>
    <name evidence="15" type="primary">LOC107228009</name>
</gene>
<evidence type="ECO:0000256" key="9">
    <source>
        <dbReference type="ARBA" id="ARBA00023268"/>
    </source>
</evidence>
<dbReference type="Gene3D" id="1.10.340.30">
    <property type="entry name" value="Hypothetical protein, domain 2"/>
    <property type="match status" value="1"/>
</dbReference>
<dbReference type="OrthoDB" id="238681at2759"/>
<evidence type="ECO:0000256" key="3">
    <source>
        <dbReference type="ARBA" id="ARBA00012720"/>
    </source>
</evidence>
<dbReference type="RefSeq" id="XP_015524833.1">
    <property type="nucleotide sequence ID" value="XM_015669347.2"/>
</dbReference>
<dbReference type="FunFam" id="1.10.1670.10:FF:000005">
    <property type="entry name" value="N-glycosylase/DNA lyase OGG1"/>
    <property type="match status" value="1"/>
</dbReference>
<keyword evidence="5" id="KW-0378">Hydrolase</keyword>
<dbReference type="GO" id="GO:0140078">
    <property type="term" value="F:class I DNA-(apurinic or apyrimidinic site) endonuclease activity"/>
    <property type="evidence" value="ECO:0007669"/>
    <property type="project" value="UniProtKB-EC"/>
</dbReference>
<comment type="subcellular location">
    <subcellularLocation>
        <location evidence="1">Nucleus</location>
    </subcellularLocation>
</comment>
<evidence type="ECO:0000256" key="5">
    <source>
        <dbReference type="ARBA" id="ARBA00022801"/>
    </source>
</evidence>
<proteinExistence type="inferred from homology"/>
<dbReference type="GO" id="GO:0006285">
    <property type="term" value="P:base-excision repair, AP site formation"/>
    <property type="evidence" value="ECO:0007669"/>
    <property type="project" value="TreeGrafter"/>
</dbReference>
<keyword evidence="10" id="KW-0326">Glycosidase</keyword>
<evidence type="ECO:0000313" key="15">
    <source>
        <dbReference type="RefSeq" id="XP_015524833.1"/>
    </source>
</evidence>
<evidence type="ECO:0000259" key="13">
    <source>
        <dbReference type="SMART" id="SM00478"/>
    </source>
</evidence>
<dbReference type="EC" id="4.2.99.18" evidence="3"/>
<comment type="similarity">
    <text evidence="2">Belongs to the type-1 OGG1 family.</text>
</comment>
<dbReference type="InterPro" id="IPR012904">
    <property type="entry name" value="OGG_N"/>
</dbReference>
<keyword evidence="4" id="KW-0227">DNA damage</keyword>
<dbReference type="SUPFAM" id="SSF55945">
    <property type="entry name" value="TATA-box binding protein-like"/>
    <property type="match status" value="1"/>
</dbReference>
<evidence type="ECO:0000256" key="4">
    <source>
        <dbReference type="ARBA" id="ARBA00022763"/>
    </source>
</evidence>
<feature type="domain" description="HhH-GPD" evidence="13">
    <location>
        <begin position="139"/>
        <end position="309"/>
    </location>
</feature>
<comment type="catalytic activity">
    <reaction evidence="11">
        <text>2'-deoxyribonucleotide-(2'-deoxyribose 5'-phosphate)-2'-deoxyribonucleotide-DNA = a 3'-end 2'-deoxyribonucleotide-(2,3-dehydro-2,3-deoxyribose 5'-phosphate)-DNA + a 5'-end 5'-phospho-2'-deoxyribonucleoside-DNA + H(+)</text>
        <dbReference type="Rhea" id="RHEA:66592"/>
        <dbReference type="Rhea" id="RHEA-COMP:13180"/>
        <dbReference type="Rhea" id="RHEA-COMP:16897"/>
        <dbReference type="Rhea" id="RHEA-COMP:17067"/>
        <dbReference type="ChEBI" id="CHEBI:15378"/>
        <dbReference type="ChEBI" id="CHEBI:136412"/>
        <dbReference type="ChEBI" id="CHEBI:157695"/>
        <dbReference type="ChEBI" id="CHEBI:167181"/>
        <dbReference type="EC" id="4.2.99.18"/>
    </reaction>
</comment>
<dbReference type="Gene3D" id="3.30.310.40">
    <property type="match status" value="1"/>
</dbReference>
<keyword evidence="9" id="KW-0511">Multifunctional enzyme</keyword>
<dbReference type="CTD" id="4968"/>
<dbReference type="Gene3D" id="1.10.1670.10">
    <property type="entry name" value="Helix-hairpin-Helix base-excision DNA repair enzymes (C-terminal)"/>
    <property type="match status" value="1"/>
</dbReference>
<evidence type="ECO:0000256" key="6">
    <source>
        <dbReference type="ARBA" id="ARBA00023204"/>
    </source>
</evidence>
<organism evidence="15">
    <name type="scientific">Neodiprion lecontei</name>
    <name type="common">Redheaded pine sawfly</name>
    <dbReference type="NCBI Taxonomy" id="441921"/>
    <lineage>
        <taxon>Eukaryota</taxon>
        <taxon>Metazoa</taxon>
        <taxon>Ecdysozoa</taxon>
        <taxon>Arthropoda</taxon>
        <taxon>Hexapoda</taxon>
        <taxon>Insecta</taxon>
        <taxon>Pterygota</taxon>
        <taxon>Neoptera</taxon>
        <taxon>Endopterygota</taxon>
        <taxon>Hymenoptera</taxon>
        <taxon>Tenthredinoidea</taxon>
        <taxon>Diprionidae</taxon>
        <taxon>Diprioninae</taxon>
        <taxon>Neodiprion</taxon>
    </lineage>
</organism>
<sequence>MINKLGKMSRVINTVPGSTMHNISFSESELGLGLTLTGGQSFRWVEVDGAQTFRGIFAGRVWTLKQNKTHLQYRVHGPLESDPKNRQILSRYLRKEISLKHNVRKWSAVDPHFKKAWETVKGVRILNQDIVENLFAFICSSNNNIIRISGMVDKLCRFFGKKLCCIDDKQYYDFPTIESLAEKNVEMILKEAGFGYRAGYIANTAKRLIELGGETWLKQLHKDTDQSYPIAREKLITLPGIGPKVADCICLMSLGYLEAIPVDTHIFQVARACYMPQLETQKTVTPKIHNEVSTFLRNLWGPLAGWAQAVVFCAKLNNNDLALSKKKRGSSNKAVNGKMVKKLKKSVVRSKE</sequence>
<evidence type="ECO:0000256" key="11">
    <source>
        <dbReference type="ARBA" id="ARBA00044632"/>
    </source>
</evidence>
<dbReference type="InterPro" id="IPR023170">
    <property type="entry name" value="HhH_base_excis_C"/>
</dbReference>
<evidence type="ECO:0000313" key="14">
    <source>
        <dbReference type="Proteomes" id="UP000829291"/>
    </source>
</evidence>
<protein>
    <recommendedName>
        <fullName evidence="12">N-glycosylase/DNA lyase</fullName>
        <ecNumber evidence="3">4.2.99.18</ecNumber>
    </recommendedName>
</protein>
<dbReference type="PANTHER" id="PTHR10242">
    <property type="entry name" value="8-OXOGUANINE DNA GLYCOSYLASE"/>
    <property type="match status" value="1"/>
</dbReference>
<dbReference type="SUPFAM" id="SSF48150">
    <property type="entry name" value="DNA-glycosylase"/>
    <property type="match status" value="1"/>
</dbReference>
<dbReference type="CDD" id="cd00056">
    <property type="entry name" value="ENDO3c"/>
    <property type="match status" value="1"/>
</dbReference>
<dbReference type="InterPro" id="IPR003265">
    <property type="entry name" value="HhH-GPD_domain"/>
</dbReference>
<evidence type="ECO:0000256" key="12">
    <source>
        <dbReference type="ARBA" id="ARBA00073127"/>
    </source>
</evidence>
<keyword evidence="6" id="KW-0234">DNA repair</keyword>
<evidence type="ECO:0000256" key="8">
    <source>
        <dbReference type="ARBA" id="ARBA00023242"/>
    </source>
</evidence>
<evidence type="ECO:0000256" key="1">
    <source>
        <dbReference type="ARBA" id="ARBA00004123"/>
    </source>
</evidence>
<dbReference type="GO" id="GO:0006289">
    <property type="term" value="P:nucleotide-excision repair"/>
    <property type="evidence" value="ECO:0007669"/>
    <property type="project" value="InterPro"/>
</dbReference>
<dbReference type="GO" id="GO:0005634">
    <property type="term" value="C:nucleus"/>
    <property type="evidence" value="ECO:0007669"/>
    <property type="project" value="UniProtKB-SubCell"/>
</dbReference>
<accession>A0A6J0CDN1</accession>
<dbReference type="Pfam" id="PF07934">
    <property type="entry name" value="OGG_N"/>
    <property type="match status" value="1"/>
</dbReference>
<evidence type="ECO:0000256" key="10">
    <source>
        <dbReference type="ARBA" id="ARBA00023295"/>
    </source>
</evidence>
<dbReference type="KEGG" id="nlo:107228009"/>
<dbReference type="GO" id="GO:0034039">
    <property type="term" value="F:8-oxo-7,8-dihydroguanine DNA N-glycosylase activity"/>
    <property type="evidence" value="ECO:0007669"/>
    <property type="project" value="TreeGrafter"/>
</dbReference>
<evidence type="ECO:0000256" key="2">
    <source>
        <dbReference type="ARBA" id="ARBA00010679"/>
    </source>
</evidence>
<dbReference type="GeneID" id="107228009"/>
<name>A0A6J0CDN1_NEOLC</name>
<dbReference type="Proteomes" id="UP000829291">
    <property type="component" value="Chromosome 5"/>
</dbReference>
<dbReference type="AlphaFoldDB" id="A0A6J0CDN1"/>
<dbReference type="PANTHER" id="PTHR10242:SF2">
    <property type="entry name" value="N-GLYCOSYLASE_DNA LYASE"/>
    <property type="match status" value="1"/>
</dbReference>
<dbReference type="InterPro" id="IPR052054">
    <property type="entry name" value="Oxidative_DNA_repair_enzyme"/>
</dbReference>
<keyword evidence="14" id="KW-1185">Reference proteome</keyword>
<reference evidence="15" key="1">
    <citation type="submission" date="2025-08" db="UniProtKB">
        <authorList>
            <consortium name="RefSeq"/>
        </authorList>
    </citation>
    <scope>IDENTIFICATION</scope>
    <source>
        <tissue evidence="15">Thorax and Abdomen</tissue>
    </source>
</reference>
<dbReference type="Pfam" id="PF00730">
    <property type="entry name" value="HhH-GPD"/>
    <property type="match status" value="1"/>
</dbReference>
<dbReference type="GO" id="GO:0003684">
    <property type="term" value="F:damaged DNA binding"/>
    <property type="evidence" value="ECO:0007669"/>
    <property type="project" value="InterPro"/>
</dbReference>
<evidence type="ECO:0000256" key="7">
    <source>
        <dbReference type="ARBA" id="ARBA00023239"/>
    </source>
</evidence>
<dbReference type="FunCoup" id="A0A6J0CDN1">
    <property type="interactions" value="1759"/>
</dbReference>
<dbReference type="InterPro" id="IPR011257">
    <property type="entry name" value="DNA_glycosylase"/>
</dbReference>